<dbReference type="PANTHER" id="PTHR43320:SF2">
    <property type="entry name" value="2-DEHYDRO-3-DEOXYGLUCONOKINASE_2-DEHYDRO-3-DEOXYGALACTONOKINASE"/>
    <property type="match status" value="1"/>
</dbReference>
<gene>
    <name evidence="5" type="ORF">NQZ67_02200</name>
</gene>
<organism evidence="5 6">
    <name type="scientific">Paenibacillus soyae</name>
    <dbReference type="NCBI Taxonomy" id="2969249"/>
    <lineage>
        <taxon>Bacteria</taxon>
        <taxon>Bacillati</taxon>
        <taxon>Bacillota</taxon>
        <taxon>Bacilli</taxon>
        <taxon>Bacillales</taxon>
        <taxon>Paenibacillaceae</taxon>
        <taxon>Paenibacillus</taxon>
    </lineage>
</organism>
<evidence type="ECO:0000256" key="1">
    <source>
        <dbReference type="ARBA" id="ARBA00010688"/>
    </source>
</evidence>
<evidence type="ECO:0000256" key="2">
    <source>
        <dbReference type="ARBA" id="ARBA00022679"/>
    </source>
</evidence>
<feature type="domain" description="Carbohydrate kinase PfkB" evidence="4">
    <location>
        <begin position="6"/>
        <end position="300"/>
    </location>
</feature>
<name>A0A9X2MMY3_9BACL</name>
<evidence type="ECO:0000313" key="5">
    <source>
        <dbReference type="EMBL" id="MCR2802683.1"/>
    </source>
</evidence>
<dbReference type="InterPro" id="IPR011611">
    <property type="entry name" value="PfkB_dom"/>
</dbReference>
<protein>
    <submittedName>
        <fullName evidence="5">Sugar kinase</fullName>
    </submittedName>
</protein>
<comment type="similarity">
    <text evidence="1">Belongs to the carbohydrate kinase PfkB family.</text>
</comment>
<dbReference type="InterPro" id="IPR029056">
    <property type="entry name" value="Ribokinase-like"/>
</dbReference>
<dbReference type="GO" id="GO:0016301">
    <property type="term" value="F:kinase activity"/>
    <property type="evidence" value="ECO:0007669"/>
    <property type="project" value="UniProtKB-KW"/>
</dbReference>
<dbReference type="InterPro" id="IPR052700">
    <property type="entry name" value="Carb_kinase_PfkB-like"/>
</dbReference>
<keyword evidence="3 5" id="KW-0418">Kinase</keyword>
<dbReference type="Gene3D" id="3.40.1190.20">
    <property type="match status" value="1"/>
</dbReference>
<dbReference type="SUPFAM" id="SSF53613">
    <property type="entry name" value="Ribokinase-like"/>
    <property type="match status" value="1"/>
</dbReference>
<evidence type="ECO:0000256" key="3">
    <source>
        <dbReference type="ARBA" id="ARBA00022777"/>
    </source>
</evidence>
<comment type="caution">
    <text evidence="5">The sequence shown here is derived from an EMBL/GenBank/DDBJ whole genome shotgun (WGS) entry which is preliminary data.</text>
</comment>
<dbReference type="Proteomes" id="UP001141950">
    <property type="component" value="Unassembled WGS sequence"/>
</dbReference>
<dbReference type="PANTHER" id="PTHR43320">
    <property type="entry name" value="SUGAR KINASE"/>
    <property type="match status" value="1"/>
</dbReference>
<evidence type="ECO:0000313" key="6">
    <source>
        <dbReference type="Proteomes" id="UP001141950"/>
    </source>
</evidence>
<dbReference type="PROSITE" id="PS00584">
    <property type="entry name" value="PFKB_KINASES_2"/>
    <property type="match status" value="1"/>
</dbReference>
<dbReference type="Pfam" id="PF00294">
    <property type="entry name" value="PfkB"/>
    <property type="match status" value="1"/>
</dbReference>
<dbReference type="EMBL" id="JANIPJ010000001">
    <property type="protein sequence ID" value="MCR2802683.1"/>
    <property type="molecule type" value="Genomic_DNA"/>
</dbReference>
<evidence type="ECO:0000259" key="4">
    <source>
        <dbReference type="Pfam" id="PF00294"/>
    </source>
</evidence>
<dbReference type="RefSeq" id="WP_257442321.1">
    <property type="nucleotide sequence ID" value="NZ_JANIPJ010000001.1"/>
</dbReference>
<proteinExistence type="inferred from homology"/>
<dbReference type="AlphaFoldDB" id="A0A9X2MMY3"/>
<sequence length="318" mass="34678">MPTKLDVVTFGESMGLITPDDGRSLETTQRLTRGFGGAESNTAIGLARLGIQVGWFGHLGDDSLGRSILKQIRGEGVDTSRVRLNEYASTGLMLREVLDDRLAVHYYRSGSAASRMTPNSLDEAYIAQAGFLHLTGITAAISASARATVHEAIRMAKKHGVKVIFDPNIRLKLWSIEEARPILLELAKEADYFLPGLDELKLLYETDELPDMLNRIAELNAISVIKGGDNCSYLVEKNNVTAVPFVRASRVVDTVGAGDAFCAGFITGLVWRKPLEECVKLASLLGSLIVQVNGDWEGLPSRRTLQAKLDGNANHIER</sequence>
<dbReference type="CDD" id="cd01166">
    <property type="entry name" value="KdgK"/>
    <property type="match status" value="1"/>
</dbReference>
<keyword evidence="6" id="KW-1185">Reference proteome</keyword>
<reference evidence="5" key="1">
    <citation type="submission" date="2022-08" db="EMBL/GenBank/DDBJ databases">
        <title>The genomic sequence of strain Paenibacillus sp. SCIV0701.</title>
        <authorList>
            <person name="Zhao H."/>
        </authorList>
    </citation>
    <scope>NUCLEOTIDE SEQUENCE</scope>
    <source>
        <strain evidence="5">SCIV0701</strain>
    </source>
</reference>
<accession>A0A9X2MMY3</accession>
<dbReference type="InterPro" id="IPR002173">
    <property type="entry name" value="Carboh/pur_kinase_PfkB_CS"/>
</dbReference>
<keyword evidence="2" id="KW-0808">Transferase</keyword>